<dbReference type="Gene3D" id="2.60.120.620">
    <property type="entry name" value="q2cbj1_9rhob like domain"/>
    <property type="match status" value="1"/>
</dbReference>
<evidence type="ECO:0008006" key="3">
    <source>
        <dbReference type="Google" id="ProtNLM"/>
    </source>
</evidence>
<gene>
    <name evidence="1" type="ORF">GCM10008957_42440</name>
</gene>
<reference evidence="1" key="2">
    <citation type="submission" date="2020-09" db="EMBL/GenBank/DDBJ databases">
        <authorList>
            <person name="Sun Q."/>
            <person name="Ohkuma M."/>
        </authorList>
    </citation>
    <scope>NUCLEOTIDE SEQUENCE</scope>
    <source>
        <strain evidence="1">JCM 31311</strain>
    </source>
</reference>
<evidence type="ECO:0000313" key="1">
    <source>
        <dbReference type="EMBL" id="GGR26401.1"/>
    </source>
</evidence>
<dbReference type="Pfam" id="PF13759">
    <property type="entry name" value="2OG-FeII_Oxy_5"/>
    <property type="match status" value="1"/>
</dbReference>
<evidence type="ECO:0000313" key="2">
    <source>
        <dbReference type="Proteomes" id="UP000603865"/>
    </source>
</evidence>
<proteinExistence type="predicted"/>
<organism evidence="1 2">
    <name type="scientific">Deinococcus ruber</name>
    <dbReference type="NCBI Taxonomy" id="1848197"/>
    <lineage>
        <taxon>Bacteria</taxon>
        <taxon>Thermotogati</taxon>
        <taxon>Deinococcota</taxon>
        <taxon>Deinococci</taxon>
        <taxon>Deinococcales</taxon>
        <taxon>Deinococcaceae</taxon>
        <taxon>Deinococcus</taxon>
    </lineage>
</organism>
<reference evidence="1" key="1">
    <citation type="journal article" date="2014" name="Int. J. Syst. Evol. Microbiol.">
        <title>Complete genome sequence of Corynebacterium casei LMG S-19264T (=DSM 44701T), isolated from a smear-ripened cheese.</title>
        <authorList>
            <consortium name="US DOE Joint Genome Institute (JGI-PGF)"/>
            <person name="Walter F."/>
            <person name="Albersmeier A."/>
            <person name="Kalinowski J."/>
            <person name="Ruckert C."/>
        </authorList>
    </citation>
    <scope>NUCLEOTIDE SEQUENCE</scope>
    <source>
        <strain evidence="1">JCM 31311</strain>
    </source>
</reference>
<dbReference type="InterPro" id="IPR012668">
    <property type="entry name" value="CHP02466"/>
</dbReference>
<name>A0A918CKG7_9DEIO</name>
<dbReference type="EMBL" id="BMQL01000038">
    <property type="protein sequence ID" value="GGR26401.1"/>
    <property type="molecule type" value="Genomic_DNA"/>
</dbReference>
<comment type="caution">
    <text evidence="1">The sequence shown here is derived from an EMBL/GenBank/DDBJ whole genome shotgun (WGS) entry which is preliminary data.</text>
</comment>
<dbReference type="AlphaFoldDB" id="A0A918CKG7"/>
<dbReference type="NCBIfam" id="TIGR02466">
    <property type="entry name" value="TIGR02466 family protein"/>
    <property type="match status" value="1"/>
</dbReference>
<keyword evidence="2" id="KW-1185">Reference proteome</keyword>
<dbReference type="Proteomes" id="UP000603865">
    <property type="component" value="Unassembled WGS sequence"/>
</dbReference>
<sequence length="210" mass="22873">MPGHAAVNARLAALFTEDRAAHADQGGSVYASGDDLLQRLSDPALSELFAFISQGVFEIAQTMNAPIWKASGAGKLQMEIVGAWYQIQNGYGFHDIHNHGNCSWSGVYYVQLDPEEKRAAHPQLGRFNGITRFYGHQLGLLGGAHMDLGNAYLQASSFDVVPEAGTLIVFPSWLNHQAMAYDGDTDRIIVSFNAQVHGERGDQAFGHGFH</sequence>
<protein>
    <recommendedName>
        <fullName evidence="3">2OG-Fe(II) oxygenase</fullName>
    </recommendedName>
</protein>
<accession>A0A918CKG7</accession>